<dbReference type="SUPFAM" id="SSF51735">
    <property type="entry name" value="NAD(P)-binding Rossmann-fold domains"/>
    <property type="match status" value="1"/>
</dbReference>
<dbReference type="InterPro" id="IPR036291">
    <property type="entry name" value="NAD(P)-bd_dom_sf"/>
</dbReference>
<reference evidence="2 3" key="1">
    <citation type="submission" date="2010-07" db="EMBL/GenBank/DDBJ databases">
        <authorList>
            <person name="Muzny D."/>
            <person name="Qin X."/>
            <person name="Deng J."/>
            <person name="Jiang H."/>
            <person name="Liu Y."/>
            <person name="Qu J."/>
            <person name="Song X.-Z."/>
            <person name="Zhang L."/>
            <person name="Thornton R."/>
            <person name="Coyle M."/>
            <person name="Francisco L."/>
            <person name="Jackson L."/>
            <person name="Javaid M."/>
            <person name="Korchina V."/>
            <person name="Kovar C."/>
            <person name="Mata R."/>
            <person name="Mathew T."/>
            <person name="Ngo R."/>
            <person name="Nguyen L."/>
            <person name="Nguyen N."/>
            <person name="Okwuonu G."/>
            <person name="Ongeri F."/>
            <person name="Pham C."/>
            <person name="Simmons D."/>
            <person name="Wilczek-Boney K."/>
            <person name="Hale W."/>
            <person name="Jakkamsetti A."/>
            <person name="Pham P."/>
            <person name="Ruth R."/>
            <person name="San Lucas F."/>
            <person name="Warren J."/>
            <person name="Zhang J."/>
            <person name="Zhao Z."/>
            <person name="Zhou C."/>
            <person name="Zhu D."/>
            <person name="Lee S."/>
            <person name="Bess C."/>
            <person name="Blankenburg K."/>
            <person name="Forbes L."/>
            <person name="Fu Q."/>
            <person name="Gubbala S."/>
            <person name="Hirani K."/>
            <person name="Jayaseelan J.C."/>
            <person name="Lara F."/>
            <person name="Munidasa M."/>
            <person name="Palculict T."/>
            <person name="Patil S."/>
            <person name="Pu L.-L."/>
            <person name="Saada N."/>
            <person name="Tang L."/>
            <person name="Weissenberger G."/>
            <person name="Zhu Y."/>
            <person name="Hemphill L."/>
            <person name="Shang Y."/>
            <person name="Youmans B."/>
            <person name="Ayvaz T."/>
            <person name="Ross M."/>
            <person name="Santibanez J."/>
            <person name="Aqrawi P."/>
            <person name="Gross S."/>
            <person name="Joshi V."/>
            <person name="Fowler G."/>
            <person name="Nazareth L."/>
            <person name="Reid J."/>
            <person name="Worley K."/>
            <person name="Petrosino J."/>
            <person name="Highlander S."/>
            <person name="Gibbs R."/>
        </authorList>
    </citation>
    <scope>NUCLEOTIDE SEQUENCE [LARGE SCALE GENOMIC DNA]</scope>
    <source>
        <strain evidence="2 3">ATCC 13091</strain>
    </source>
</reference>
<dbReference type="RefSeq" id="WP_002215791.1">
    <property type="nucleotide sequence ID" value="NZ_GL397194.1"/>
</dbReference>
<organism evidence="2 3">
    <name type="scientific">Neisseria meningitidis serogroup B (strain ATCC 13091 / M2091)</name>
    <dbReference type="NCBI Taxonomy" id="862513"/>
    <lineage>
        <taxon>Bacteria</taxon>
        <taxon>Pseudomonadati</taxon>
        <taxon>Pseudomonadota</taxon>
        <taxon>Betaproteobacteria</taxon>
        <taxon>Neisseriales</taxon>
        <taxon>Neisseriaceae</taxon>
        <taxon>Neisseria</taxon>
    </lineage>
</organism>
<dbReference type="Gene3D" id="3.40.50.720">
    <property type="entry name" value="NAD(P)-binding Rossmann-like Domain"/>
    <property type="match status" value="1"/>
</dbReference>
<feature type="non-terminal residue" evidence="2">
    <location>
        <position position="1"/>
    </location>
</feature>
<evidence type="ECO:0000259" key="1">
    <source>
        <dbReference type="Pfam" id="PF16363"/>
    </source>
</evidence>
<dbReference type="AlphaFoldDB" id="E0ND47"/>
<proteinExistence type="predicted"/>
<dbReference type="EMBL" id="AEEF01000128">
    <property type="protein sequence ID" value="EFM03088.1"/>
    <property type="molecule type" value="Genomic_DNA"/>
</dbReference>
<evidence type="ECO:0000313" key="2">
    <source>
        <dbReference type="EMBL" id="EFM03088.1"/>
    </source>
</evidence>
<dbReference type="HOGENOM" id="CLU_2460009_0_0_4"/>
<sequence>HNEKANIEVVKTICALLEELAPEKPAGVARYEDLITFVQDRPGHDARYAVDTAKIRRDLGWQPLETFESGLRKTVQWYLDNKTRRQNA</sequence>
<evidence type="ECO:0000313" key="3">
    <source>
        <dbReference type="Proteomes" id="UP000005526"/>
    </source>
</evidence>
<dbReference type="Pfam" id="PF16363">
    <property type="entry name" value="GDP_Man_Dehyd"/>
    <property type="match status" value="1"/>
</dbReference>
<dbReference type="Proteomes" id="UP000005526">
    <property type="component" value="Unassembled WGS sequence"/>
</dbReference>
<name>E0ND47_NEIM3</name>
<accession>E0ND47</accession>
<dbReference type="PANTHER" id="PTHR43000">
    <property type="entry name" value="DTDP-D-GLUCOSE 4,6-DEHYDRATASE-RELATED"/>
    <property type="match status" value="1"/>
</dbReference>
<gene>
    <name evidence="2" type="ORF">HMPREF0602_2429</name>
</gene>
<dbReference type="Gene3D" id="3.90.25.10">
    <property type="entry name" value="UDP-galactose 4-epimerase, domain 1"/>
    <property type="match status" value="1"/>
</dbReference>
<comment type="caution">
    <text evidence="2">The sequence shown here is derived from an EMBL/GenBank/DDBJ whole genome shotgun (WGS) entry which is preliminary data.</text>
</comment>
<feature type="domain" description="NAD(P)-binding" evidence="1">
    <location>
        <begin position="2"/>
        <end position="74"/>
    </location>
</feature>
<dbReference type="InterPro" id="IPR016040">
    <property type="entry name" value="NAD(P)-bd_dom"/>
</dbReference>
<protein>
    <recommendedName>
        <fullName evidence="1">NAD(P)-binding domain-containing protein</fullName>
    </recommendedName>
</protein>